<accession>A0A8H4RB34</accession>
<dbReference type="Gene3D" id="1.20.1250.20">
    <property type="entry name" value="MFS general substrate transporter like domains"/>
    <property type="match status" value="1"/>
</dbReference>
<dbReference type="OrthoDB" id="9986881at2759"/>
<dbReference type="Pfam" id="PF07690">
    <property type="entry name" value="MFS_1"/>
    <property type="match status" value="1"/>
</dbReference>
<dbReference type="InterPro" id="IPR036259">
    <property type="entry name" value="MFS_trans_sf"/>
</dbReference>
<reference evidence="8 9" key="1">
    <citation type="submission" date="2020-03" db="EMBL/GenBank/DDBJ databases">
        <title>Draft Genome Sequence of Cudoniella acicularis.</title>
        <authorList>
            <person name="Buettner E."/>
            <person name="Kellner H."/>
        </authorList>
    </citation>
    <scope>NUCLEOTIDE SEQUENCE [LARGE SCALE GENOMIC DNA]</scope>
    <source>
        <strain evidence="8 9">DSM 108380</strain>
    </source>
</reference>
<feature type="transmembrane region" description="Helical" evidence="6">
    <location>
        <begin position="448"/>
        <end position="470"/>
    </location>
</feature>
<protein>
    <recommendedName>
        <fullName evidence="7">Major facilitator superfamily (MFS) profile domain-containing protein</fullName>
    </recommendedName>
</protein>
<feature type="compositionally biased region" description="Basic and acidic residues" evidence="5">
    <location>
        <begin position="41"/>
        <end position="52"/>
    </location>
</feature>
<feature type="transmembrane region" description="Helical" evidence="6">
    <location>
        <begin position="147"/>
        <end position="165"/>
    </location>
</feature>
<dbReference type="PROSITE" id="PS50850">
    <property type="entry name" value="MFS"/>
    <property type="match status" value="1"/>
</dbReference>
<dbReference type="PANTHER" id="PTHR23502">
    <property type="entry name" value="MAJOR FACILITATOR SUPERFAMILY"/>
    <property type="match status" value="1"/>
</dbReference>
<evidence type="ECO:0000313" key="8">
    <source>
        <dbReference type="EMBL" id="KAF4626840.1"/>
    </source>
</evidence>
<name>A0A8H4RB34_9HELO</name>
<evidence type="ECO:0000259" key="7">
    <source>
        <dbReference type="PROSITE" id="PS50850"/>
    </source>
</evidence>
<feature type="transmembrane region" description="Helical" evidence="6">
    <location>
        <begin position="110"/>
        <end position="135"/>
    </location>
</feature>
<dbReference type="SUPFAM" id="SSF103473">
    <property type="entry name" value="MFS general substrate transporter"/>
    <property type="match status" value="1"/>
</dbReference>
<evidence type="ECO:0000256" key="2">
    <source>
        <dbReference type="ARBA" id="ARBA00022692"/>
    </source>
</evidence>
<proteinExistence type="predicted"/>
<organism evidence="8 9">
    <name type="scientific">Cudoniella acicularis</name>
    <dbReference type="NCBI Taxonomy" id="354080"/>
    <lineage>
        <taxon>Eukaryota</taxon>
        <taxon>Fungi</taxon>
        <taxon>Dikarya</taxon>
        <taxon>Ascomycota</taxon>
        <taxon>Pezizomycotina</taxon>
        <taxon>Leotiomycetes</taxon>
        <taxon>Helotiales</taxon>
        <taxon>Tricladiaceae</taxon>
        <taxon>Cudoniella</taxon>
    </lineage>
</organism>
<feature type="transmembrane region" description="Helical" evidence="6">
    <location>
        <begin position="482"/>
        <end position="504"/>
    </location>
</feature>
<feature type="transmembrane region" description="Helical" evidence="6">
    <location>
        <begin position="345"/>
        <end position="368"/>
    </location>
</feature>
<keyword evidence="9" id="KW-1185">Reference proteome</keyword>
<keyword evidence="2 6" id="KW-0812">Transmembrane</keyword>
<evidence type="ECO:0000256" key="1">
    <source>
        <dbReference type="ARBA" id="ARBA00004141"/>
    </source>
</evidence>
<dbReference type="AlphaFoldDB" id="A0A8H4RB34"/>
<dbReference type="CDD" id="cd17323">
    <property type="entry name" value="MFS_Tpo1_MDR_like"/>
    <property type="match status" value="1"/>
</dbReference>
<feature type="transmembrane region" description="Helical" evidence="6">
    <location>
        <begin position="389"/>
        <end position="408"/>
    </location>
</feature>
<dbReference type="InterPro" id="IPR020846">
    <property type="entry name" value="MFS_dom"/>
</dbReference>
<feature type="transmembrane region" description="Helical" evidence="6">
    <location>
        <begin position="233"/>
        <end position="255"/>
    </location>
</feature>
<dbReference type="Proteomes" id="UP000566819">
    <property type="component" value="Unassembled WGS sequence"/>
</dbReference>
<feature type="compositionally biased region" description="Polar residues" evidence="5">
    <location>
        <begin position="23"/>
        <end position="39"/>
    </location>
</feature>
<feature type="compositionally biased region" description="Polar residues" evidence="5">
    <location>
        <begin position="1"/>
        <end position="12"/>
    </location>
</feature>
<evidence type="ECO:0000256" key="6">
    <source>
        <dbReference type="SAM" id="Phobius"/>
    </source>
</evidence>
<dbReference type="EMBL" id="JAAMPI010001074">
    <property type="protein sequence ID" value="KAF4626840.1"/>
    <property type="molecule type" value="Genomic_DNA"/>
</dbReference>
<feature type="region of interest" description="Disordered" evidence="5">
    <location>
        <begin position="1"/>
        <end position="70"/>
    </location>
</feature>
<feature type="transmembrane region" description="Helical" evidence="6">
    <location>
        <begin position="303"/>
        <end position="325"/>
    </location>
</feature>
<feature type="transmembrane region" description="Helical" evidence="6">
    <location>
        <begin position="414"/>
        <end position="436"/>
    </location>
</feature>
<gene>
    <name evidence="8" type="ORF">G7Y89_g11313</name>
</gene>
<evidence type="ECO:0000256" key="3">
    <source>
        <dbReference type="ARBA" id="ARBA00022989"/>
    </source>
</evidence>
<keyword evidence="3 6" id="KW-1133">Transmembrane helix</keyword>
<evidence type="ECO:0000256" key="4">
    <source>
        <dbReference type="ARBA" id="ARBA00023136"/>
    </source>
</evidence>
<dbReference type="PANTHER" id="PTHR23502:SF59">
    <property type="entry name" value="MULTIDRUG TRANSPORTER, PUTATIVE (AFU_ORTHOLOGUE AFUA_1G10370)-RELATED"/>
    <property type="match status" value="1"/>
</dbReference>
<dbReference type="GO" id="GO:0022857">
    <property type="term" value="F:transmembrane transporter activity"/>
    <property type="evidence" value="ECO:0007669"/>
    <property type="project" value="InterPro"/>
</dbReference>
<feature type="transmembrane region" description="Helical" evidence="6">
    <location>
        <begin position="205"/>
        <end position="227"/>
    </location>
</feature>
<evidence type="ECO:0000256" key="5">
    <source>
        <dbReference type="SAM" id="MobiDB-lite"/>
    </source>
</evidence>
<feature type="domain" description="Major facilitator superfamily (MFS) profile" evidence="7">
    <location>
        <begin position="79"/>
        <end position="508"/>
    </location>
</feature>
<sequence>MALTHQNSNSPESEVPGTGIEAPSSSTITEQYDPSSSEQNIETKPETPKEEEISSENTVDFDGPSDLTKPTNWPLGKKIITTVLYGMTTGGSTWASSVYTSAGDSIAEEFGIGSVVSTLGLTLFLLGFGIGPLLWGPLSEAYGRKIAVLPQYFIAACFCFGTAAAKDIQTVMITRFFTGFFGSAPVTNTGGKTPSHFLERKLTAILGYSMSVVGGPMLAPLAGAAIIQNSASWRWVFYMTGILMMTIFFFAVLLVDESSAPIILTNKAARLRRETNNWALHSKHEEIGVDFDRLFKKYLIRPWQLLATPICFFMVLYASFVYGIVYLNFAAFAIEFQSARGWSQVITSLPFIAIFIGCFFSGLFIIYNQQYYSAQFKANGNKPVPEARLRSMMIGGIVMVMALFVFAWTSDPRISWVGPCIGALMMGFGFFSIFQASTNYLVDTFQTYAASALAANTLMRNIFAATFPLFTSQMYEKLGIDWAGSLLGFVALAMVPIPFIFSIYGKRIRARGEWSKGSTL</sequence>
<dbReference type="InterPro" id="IPR011701">
    <property type="entry name" value="MFS"/>
</dbReference>
<evidence type="ECO:0000313" key="9">
    <source>
        <dbReference type="Proteomes" id="UP000566819"/>
    </source>
</evidence>
<comment type="caution">
    <text evidence="8">The sequence shown here is derived from an EMBL/GenBank/DDBJ whole genome shotgun (WGS) entry which is preliminary data.</text>
</comment>
<dbReference type="GO" id="GO:0005886">
    <property type="term" value="C:plasma membrane"/>
    <property type="evidence" value="ECO:0007669"/>
    <property type="project" value="TreeGrafter"/>
</dbReference>
<comment type="subcellular location">
    <subcellularLocation>
        <location evidence="1">Membrane</location>
        <topology evidence="1">Multi-pass membrane protein</topology>
    </subcellularLocation>
</comment>
<dbReference type="FunFam" id="1.20.1250.20:FF:000011">
    <property type="entry name" value="MFS multidrug transporter, putative"/>
    <property type="match status" value="1"/>
</dbReference>
<keyword evidence="4 6" id="KW-0472">Membrane</keyword>